<comment type="similarity">
    <text evidence="1">Belongs to the Gfo/Idh/MocA family.</text>
</comment>
<keyword evidence="6" id="KW-1185">Reference proteome</keyword>
<dbReference type="InterPro" id="IPR036291">
    <property type="entry name" value="NAD(P)-bd_dom_sf"/>
</dbReference>
<dbReference type="RefSeq" id="WP_146504436.1">
    <property type="nucleotide sequence ID" value="NZ_SJPG01000001.1"/>
</dbReference>
<feature type="domain" description="GFO/IDH/MocA-like oxidoreductase" evidence="4">
    <location>
        <begin position="154"/>
        <end position="293"/>
    </location>
</feature>
<keyword evidence="2 5" id="KW-0560">Oxidoreductase</keyword>
<sequence length="386" mass="43192">MPLTPIRIAMHGVTGRMGTNQHLIRSILPIIKQGGVKLSTGQWQQIEPILVGRDAVKLKHLAETVSMQEIGRAIEFTTNLESILLDESVEIVFDAASTNLRPEILRAAMEHGKAVYCEKPIAINANEASELVALAEKTGVKNGVVQDKLWLPGIRKLRMLRDQGFFGKILGVRAEFGYWVFSGHDQDQPPQRPSWNYRSEDGGGMMIDMFCHWEYLINDLFGPIARVLAHKTTDIAERIDESGEPYQCTADDSASALFVLKNGLTCQFNSSWTTRVRRDDLLTIQVDGTEGSAVAGLRDCWIQSLSATPRPTWNPDVPQPIHFYDNWQILPNSTEYDNAFKIQWEQFIRHCVDDADFPWTLSSAAAGVRLAEAGAISANEQIWVTL</sequence>
<evidence type="ECO:0000256" key="2">
    <source>
        <dbReference type="ARBA" id="ARBA00023002"/>
    </source>
</evidence>
<feature type="domain" description="Gfo/Idh/MocA-like oxidoreductase N-terminal" evidence="3">
    <location>
        <begin position="74"/>
        <end position="141"/>
    </location>
</feature>
<reference evidence="5 6" key="1">
    <citation type="submission" date="2019-02" db="EMBL/GenBank/DDBJ databases">
        <title>Deep-cultivation of Planctomycetes and their phenomic and genomic characterization uncovers novel biology.</title>
        <authorList>
            <person name="Wiegand S."/>
            <person name="Jogler M."/>
            <person name="Boedeker C."/>
            <person name="Pinto D."/>
            <person name="Vollmers J."/>
            <person name="Rivas-Marin E."/>
            <person name="Kohn T."/>
            <person name="Peeters S.H."/>
            <person name="Heuer A."/>
            <person name="Rast P."/>
            <person name="Oberbeckmann S."/>
            <person name="Bunk B."/>
            <person name="Jeske O."/>
            <person name="Meyerdierks A."/>
            <person name="Storesund J.E."/>
            <person name="Kallscheuer N."/>
            <person name="Luecker S."/>
            <person name="Lage O.M."/>
            <person name="Pohl T."/>
            <person name="Merkel B.J."/>
            <person name="Hornburger P."/>
            <person name="Mueller R.-W."/>
            <person name="Bruemmer F."/>
            <person name="Labrenz M."/>
            <person name="Spormann A.M."/>
            <person name="Op Den Camp H."/>
            <person name="Overmann J."/>
            <person name="Amann R."/>
            <person name="Jetten M.S.M."/>
            <person name="Mascher T."/>
            <person name="Medema M.H."/>
            <person name="Devos D.P."/>
            <person name="Kaster A.-K."/>
            <person name="Ovreas L."/>
            <person name="Rohde M."/>
            <person name="Galperin M.Y."/>
            <person name="Jogler C."/>
        </authorList>
    </citation>
    <scope>NUCLEOTIDE SEQUENCE [LARGE SCALE GENOMIC DNA]</scope>
    <source>
        <strain evidence="5 6">Pan54</strain>
    </source>
</reference>
<organism evidence="5 6">
    <name type="scientific">Rubinisphaera italica</name>
    <dbReference type="NCBI Taxonomy" id="2527969"/>
    <lineage>
        <taxon>Bacteria</taxon>
        <taxon>Pseudomonadati</taxon>
        <taxon>Planctomycetota</taxon>
        <taxon>Planctomycetia</taxon>
        <taxon>Planctomycetales</taxon>
        <taxon>Planctomycetaceae</taxon>
        <taxon>Rubinisphaera</taxon>
    </lineage>
</organism>
<dbReference type="PANTHER" id="PTHR43708">
    <property type="entry name" value="CONSERVED EXPRESSED OXIDOREDUCTASE (EUROFUNG)"/>
    <property type="match status" value="1"/>
</dbReference>
<proteinExistence type="inferred from homology"/>
<dbReference type="GO" id="GO:0033712">
    <property type="term" value="F:1,5-anhydro-D-fructose reductase (1,5-anhydro-D-mannitol-forming) activity"/>
    <property type="evidence" value="ECO:0007669"/>
    <property type="project" value="UniProtKB-EC"/>
</dbReference>
<protein>
    <submittedName>
        <fullName evidence="5">1,5-anhydro-D-fructose reductase</fullName>
        <ecNumber evidence="5">1.1.1.292</ecNumber>
    </submittedName>
</protein>
<accession>A0A5C5XHF4</accession>
<dbReference type="Gene3D" id="3.30.360.10">
    <property type="entry name" value="Dihydrodipicolinate Reductase, domain 2"/>
    <property type="match status" value="1"/>
</dbReference>
<evidence type="ECO:0000256" key="1">
    <source>
        <dbReference type="ARBA" id="ARBA00010928"/>
    </source>
</evidence>
<name>A0A5C5XHF4_9PLAN</name>
<dbReference type="InterPro" id="IPR000683">
    <property type="entry name" value="Gfo/Idh/MocA-like_OxRdtase_N"/>
</dbReference>
<dbReference type="EMBL" id="SJPG01000001">
    <property type="protein sequence ID" value="TWT62596.1"/>
    <property type="molecule type" value="Genomic_DNA"/>
</dbReference>
<dbReference type="Pfam" id="PF01408">
    <property type="entry name" value="GFO_IDH_MocA"/>
    <property type="match status" value="1"/>
</dbReference>
<dbReference type="Gene3D" id="3.40.50.720">
    <property type="entry name" value="NAD(P)-binding Rossmann-like Domain"/>
    <property type="match status" value="1"/>
</dbReference>
<dbReference type="GO" id="GO:0000166">
    <property type="term" value="F:nucleotide binding"/>
    <property type="evidence" value="ECO:0007669"/>
    <property type="project" value="InterPro"/>
</dbReference>
<dbReference type="SUPFAM" id="SSF51735">
    <property type="entry name" value="NAD(P)-binding Rossmann-fold domains"/>
    <property type="match status" value="1"/>
</dbReference>
<dbReference type="InterPro" id="IPR051317">
    <property type="entry name" value="Gfo/Idh/MocA_oxidoreduct"/>
</dbReference>
<dbReference type="Proteomes" id="UP000316095">
    <property type="component" value="Unassembled WGS sequence"/>
</dbReference>
<dbReference type="OrthoDB" id="9815825at2"/>
<dbReference type="Pfam" id="PF22725">
    <property type="entry name" value="GFO_IDH_MocA_C3"/>
    <property type="match status" value="1"/>
</dbReference>
<gene>
    <name evidence="5" type="primary">afr_7</name>
    <name evidence="5" type="ORF">Pan54_33390</name>
</gene>
<comment type="caution">
    <text evidence="5">The sequence shown here is derived from an EMBL/GenBank/DDBJ whole genome shotgun (WGS) entry which is preliminary data.</text>
</comment>
<dbReference type="AlphaFoldDB" id="A0A5C5XHF4"/>
<dbReference type="SUPFAM" id="SSF55347">
    <property type="entry name" value="Glyceraldehyde-3-phosphate dehydrogenase-like, C-terminal domain"/>
    <property type="match status" value="1"/>
</dbReference>
<evidence type="ECO:0000259" key="4">
    <source>
        <dbReference type="Pfam" id="PF22725"/>
    </source>
</evidence>
<evidence type="ECO:0000259" key="3">
    <source>
        <dbReference type="Pfam" id="PF01408"/>
    </source>
</evidence>
<dbReference type="PANTHER" id="PTHR43708:SF5">
    <property type="entry name" value="CONSERVED EXPRESSED OXIDOREDUCTASE (EUROFUNG)-RELATED"/>
    <property type="match status" value="1"/>
</dbReference>
<dbReference type="InterPro" id="IPR055170">
    <property type="entry name" value="GFO_IDH_MocA-like_dom"/>
</dbReference>
<dbReference type="EC" id="1.1.1.292" evidence="5"/>
<evidence type="ECO:0000313" key="6">
    <source>
        <dbReference type="Proteomes" id="UP000316095"/>
    </source>
</evidence>
<evidence type="ECO:0000313" key="5">
    <source>
        <dbReference type="EMBL" id="TWT62596.1"/>
    </source>
</evidence>